<dbReference type="InterPro" id="IPR023214">
    <property type="entry name" value="HAD_sf"/>
</dbReference>
<dbReference type="SUPFAM" id="SSF56784">
    <property type="entry name" value="HAD-like"/>
    <property type="match status" value="1"/>
</dbReference>
<dbReference type="SFLD" id="SFLDS00003">
    <property type="entry name" value="Haloacid_Dehalogenase"/>
    <property type="match status" value="1"/>
</dbReference>
<proteinExistence type="predicted"/>
<accession>A0ABU9KZT3</accession>
<protein>
    <submittedName>
        <fullName evidence="1">Cof-type HAD-IIB family hydrolase</fullName>
        <ecNumber evidence="1">3.1.3.-</ecNumber>
    </submittedName>
</protein>
<dbReference type="SFLD" id="SFLDG01140">
    <property type="entry name" value="C2.B:_Phosphomannomutase_and_P"/>
    <property type="match status" value="1"/>
</dbReference>
<dbReference type="Gene3D" id="3.40.50.1000">
    <property type="entry name" value="HAD superfamily/HAD-like"/>
    <property type="match status" value="1"/>
</dbReference>
<evidence type="ECO:0000313" key="1">
    <source>
        <dbReference type="EMBL" id="MEL4454889.1"/>
    </source>
</evidence>
<dbReference type="NCBIfam" id="TIGR00099">
    <property type="entry name" value="Cof-subfamily"/>
    <property type="match status" value="1"/>
</dbReference>
<comment type="caution">
    <text evidence="1">The sequence shown here is derived from an EMBL/GenBank/DDBJ whole genome shotgun (WGS) entry which is preliminary data.</text>
</comment>
<reference evidence="1 2" key="1">
    <citation type="submission" date="2024-04" db="EMBL/GenBank/DDBJ databases">
        <title>whole genome sequencing of Lutimonas vermicola strain IMCC1616.</title>
        <authorList>
            <person name="Bae S.S."/>
        </authorList>
    </citation>
    <scope>NUCLEOTIDE SEQUENCE [LARGE SCALE GENOMIC DNA]</scope>
    <source>
        <strain evidence="1 2">IMCC1616</strain>
    </source>
</reference>
<dbReference type="InterPro" id="IPR006379">
    <property type="entry name" value="HAD-SF_hydro_IIB"/>
</dbReference>
<dbReference type="InterPro" id="IPR000150">
    <property type="entry name" value="Cof"/>
</dbReference>
<dbReference type="PROSITE" id="PS01228">
    <property type="entry name" value="COF_1"/>
    <property type="match status" value="1"/>
</dbReference>
<dbReference type="EC" id="3.1.3.-" evidence="1"/>
<dbReference type="NCBIfam" id="TIGR01484">
    <property type="entry name" value="HAD-SF-IIB"/>
    <property type="match status" value="1"/>
</dbReference>
<dbReference type="CDD" id="cd07516">
    <property type="entry name" value="HAD_Pase"/>
    <property type="match status" value="1"/>
</dbReference>
<dbReference type="PANTHER" id="PTHR10000:SF8">
    <property type="entry name" value="HAD SUPERFAMILY HYDROLASE-LIKE, TYPE 3"/>
    <property type="match status" value="1"/>
</dbReference>
<dbReference type="RefSeq" id="WP_342158594.1">
    <property type="nucleotide sequence ID" value="NZ_JBCDNA010000001.1"/>
</dbReference>
<sequence length="269" mass="30053">MQTKLICSDIDGTLLNKDRELSEKSIEVIKDLSPIPFILISSRMPQAMQHLQQELDITHLPLICYNGGLIIDGDDVLHSTEINMDVIRALVDFCSGTQIHSSLYHGREWYVPGMDFWANRESFNTKVIPVTQAIEMTLDQWKKEGKGAHKIMCMGDPAELDRLVAFIENNYKEQIVGYRSKPTYLEISPKSITKKTSLETLLDLHYPDLGLHNVMAFGDNYNDVDMLSAVGVGVAVENAITEAKDVADHKTARNIDDGVALFLEGALSS</sequence>
<name>A0ABU9KZT3_9FLAO</name>
<organism evidence="1 2">
    <name type="scientific">Lutimonas vermicola</name>
    <dbReference type="NCBI Taxonomy" id="414288"/>
    <lineage>
        <taxon>Bacteria</taxon>
        <taxon>Pseudomonadati</taxon>
        <taxon>Bacteroidota</taxon>
        <taxon>Flavobacteriia</taxon>
        <taxon>Flavobacteriales</taxon>
        <taxon>Flavobacteriaceae</taxon>
        <taxon>Lutimonas</taxon>
    </lineage>
</organism>
<gene>
    <name evidence="1" type="ORF">AABB81_03215</name>
</gene>
<dbReference type="PANTHER" id="PTHR10000">
    <property type="entry name" value="PHOSPHOSERINE PHOSPHATASE"/>
    <property type="match status" value="1"/>
</dbReference>
<keyword evidence="2" id="KW-1185">Reference proteome</keyword>
<evidence type="ECO:0000313" key="2">
    <source>
        <dbReference type="Proteomes" id="UP001474120"/>
    </source>
</evidence>
<keyword evidence="1" id="KW-0378">Hydrolase</keyword>
<dbReference type="Proteomes" id="UP001474120">
    <property type="component" value="Unassembled WGS sequence"/>
</dbReference>
<dbReference type="Pfam" id="PF08282">
    <property type="entry name" value="Hydrolase_3"/>
    <property type="match status" value="1"/>
</dbReference>
<dbReference type="Gene3D" id="3.30.1240.10">
    <property type="match status" value="1"/>
</dbReference>
<dbReference type="GO" id="GO:0016787">
    <property type="term" value="F:hydrolase activity"/>
    <property type="evidence" value="ECO:0007669"/>
    <property type="project" value="UniProtKB-KW"/>
</dbReference>
<dbReference type="EMBL" id="JBCDNA010000001">
    <property type="protein sequence ID" value="MEL4454889.1"/>
    <property type="molecule type" value="Genomic_DNA"/>
</dbReference>
<dbReference type="InterPro" id="IPR036412">
    <property type="entry name" value="HAD-like_sf"/>
</dbReference>